<evidence type="ECO:0000259" key="7">
    <source>
        <dbReference type="Pfam" id="PF07669"/>
    </source>
</evidence>
<reference evidence="8 9" key="1">
    <citation type="journal article" date="2015" name="Microbiome">
        <title>Genomic resolution of linkages in carbon, nitrogen, and sulfur cycling among widespread estuary sediment bacteria.</title>
        <authorList>
            <person name="Baker B.J."/>
            <person name="Lazar C.S."/>
            <person name="Teske A.P."/>
            <person name="Dick G.J."/>
        </authorList>
    </citation>
    <scope>NUCLEOTIDE SEQUENCE [LARGE SCALE GENOMIC DNA]</scope>
    <source>
        <strain evidence="8">DG_24</strain>
    </source>
</reference>
<dbReference type="GO" id="GO:0009007">
    <property type="term" value="F:site-specific DNA-methyltransferase (adenine-specific) activity"/>
    <property type="evidence" value="ECO:0007669"/>
    <property type="project" value="UniProtKB-EC"/>
</dbReference>
<evidence type="ECO:0000313" key="8">
    <source>
        <dbReference type="EMBL" id="KPJ53720.1"/>
    </source>
</evidence>
<organism evidence="8 9">
    <name type="scientific">candidate division TA06 bacterium DG_24</name>
    <dbReference type="NCBI Taxonomy" id="1703770"/>
    <lineage>
        <taxon>Bacteria</taxon>
        <taxon>Bacteria division TA06</taxon>
    </lineage>
</organism>
<dbReference type="GO" id="GO:0006304">
    <property type="term" value="P:DNA modification"/>
    <property type="evidence" value="ECO:0007669"/>
    <property type="project" value="InterPro"/>
</dbReference>
<dbReference type="Pfam" id="PF07669">
    <property type="entry name" value="Eco57I"/>
    <property type="match status" value="1"/>
</dbReference>
<evidence type="ECO:0000256" key="2">
    <source>
        <dbReference type="ARBA" id="ARBA00022603"/>
    </source>
</evidence>
<dbReference type="SUPFAM" id="SSF53335">
    <property type="entry name" value="S-adenosyl-L-methionine-dependent methyltransferases"/>
    <property type="match status" value="1"/>
</dbReference>
<dbReference type="Proteomes" id="UP000052008">
    <property type="component" value="Unassembled WGS sequence"/>
</dbReference>
<feature type="region of interest" description="Disordered" evidence="6">
    <location>
        <begin position="877"/>
        <end position="911"/>
    </location>
</feature>
<dbReference type="GO" id="GO:0032259">
    <property type="term" value="P:methylation"/>
    <property type="evidence" value="ECO:0007669"/>
    <property type="project" value="UniProtKB-KW"/>
</dbReference>
<feature type="domain" description="Type II methyltransferase M.TaqI-like" evidence="7">
    <location>
        <begin position="355"/>
        <end position="557"/>
    </location>
</feature>
<dbReference type="PRINTS" id="PR00507">
    <property type="entry name" value="N12N6MTFRASE"/>
</dbReference>
<sequence>MRPIEHMDDPLLRTVVEEILPPVLRARLSREGGGSVDCMYTAALADVYRLLFAILASSRLPRTAVVDLLPGGIDRWDPGSISGPVGRVAGSRTGRVSSRATCKDENADSGGEPEVGRGGPEADTAIQTLLQAVALHLSAPSEFAGAPPWGRLHERLREWEVRMVEPQHGGPDTAARSRTRARVPVIPGIEIVRQSRRRHRDGCYSTPAPVVRWIVEQTVGPAFDERRDAFLRLIQRRDRAGARRPRVHGRAKSQVPEREARRLEDAGIRVLFSLSICDPAMGDGRFLVEASRYLADRIVGLIVQCEDQRMEEAVRQLWSRHTGDAAPWSQGWREERRCAVPDLRQMVRHLVIERCLFGIDIDPAAVTLAERALWLETMSGGPPLPIVGPHLCCGDALLGARLSRGELAREQGKARDALRRSALDGAVARCIGQDVRDRSIDTSFFHWELEFPEVFGPAAPEGGFPWTGAVGFDCVVGNPPFESCDTLARARPELARAYKRLYPEVVSPGSKPDIYFFFLARAMEAVRPGGLIGLVMPNRVLAADAAGRLRRAILSNRIVAVRGLDARHTFPDADVPPIALVLRRGPPGDNAEYVTITDCGGAAVCMSEGRPRAASSEDATRIPQRIAAELGLVVTGLDEVGLQLVTRVREGRSGFGRAGEIMRVREGLRGEILNHEAYVELPASRRNDYLPLFRGSQIDRYIYHGPSGYYRWPRESRVHADQPGRATNRTRQLEPKVAIAELGERIECCRADDVAYGGVYFVAVSDLAGPMGLDLVCALLNSALMSALYRMLYGATAWHGSLKFRSRSLERLPVPRLASDTSVPSPREVAALRDLARHSAEHNDSSSLLKLRGEVARRPGSLIVLLDDLGRQMRELGERVRTEAQETGRRAGRRRRDARGSRDTNRIPTDGGLRQVAAQMKNLDKTIDQLIYAWYGLSPREVHLVAHTIRGRTIRGRW</sequence>
<keyword evidence="2" id="KW-0489">Methyltransferase</keyword>
<dbReference type="EC" id="2.1.1.72" evidence="1"/>
<keyword evidence="4" id="KW-0949">S-adenosyl-L-methionine</keyword>
<dbReference type="AlphaFoldDB" id="A0A0S7WU84"/>
<evidence type="ECO:0000256" key="6">
    <source>
        <dbReference type="SAM" id="MobiDB-lite"/>
    </source>
</evidence>
<feature type="compositionally biased region" description="Basic and acidic residues" evidence="6">
    <location>
        <begin position="877"/>
        <end position="889"/>
    </location>
</feature>
<keyword evidence="3" id="KW-0808">Transferase</keyword>
<feature type="region of interest" description="Disordered" evidence="6">
    <location>
        <begin position="84"/>
        <end position="121"/>
    </location>
</feature>
<evidence type="ECO:0000313" key="9">
    <source>
        <dbReference type="Proteomes" id="UP000052008"/>
    </source>
</evidence>
<dbReference type="InterPro" id="IPR011639">
    <property type="entry name" value="MethylTrfase_TaqI-like_dom"/>
</dbReference>
<evidence type="ECO:0000256" key="3">
    <source>
        <dbReference type="ARBA" id="ARBA00022679"/>
    </source>
</evidence>
<evidence type="ECO:0000256" key="1">
    <source>
        <dbReference type="ARBA" id="ARBA00011900"/>
    </source>
</evidence>
<dbReference type="InterPro" id="IPR029063">
    <property type="entry name" value="SAM-dependent_MTases_sf"/>
</dbReference>
<gene>
    <name evidence="8" type="ORF">AMJ39_03615</name>
</gene>
<dbReference type="PANTHER" id="PTHR33841">
    <property type="entry name" value="DNA METHYLTRANSFERASE YEEA-RELATED"/>
    <property type="match status" value="1"/>
</dbReference>
<evidence type="ECO:0000256" key="5">
    <source>
        <dbReference type="ARBA" id="ARBA00047942"/>
    </source>
</evidence>
<comment type="catalytic activity">
    <reaction evidence="5">
        <text>a 2'-deoxyadenosine in DNA + S-adenosyl-L-methionine = an N(6)-methyl-2'-deoxyadenosine in DNA + S-adenosyl-L-homocysteine + H(+)</text>
        <dbReference type="Rhea" id="RHEA:15197"/>
        <dbReference type="Rhea" id="RHEA-COMP:12418"/>
        <dbReference type="Rhea" id="RHEA-COMP:12419"/>
        <dbReference type="ChEBI" id="CHEBI:15378"/>
        <dbReference type="ChEBI" id="CHEBI:57856"/>
        <dbReference type="ChEBI" id="CHEBI:59789"/>
        <dbReference type="ChEBI" id="CHEBI:90615"/>
        <dbReference type="ChEBI" id="CHEBI:90616"/>
        <dbReference type="EC" id="2.1.1.72"/>
    </reaction>
</comment>
<dbReference type="InterPro" id="IPR050953">
    <property type="entry name" value="N4_N6_ade-DNA_methylase"/>
</dbReference>
<accession>A0A0S7WU84</accession>
<dbReference type="EMBL" id="LIZS01000014">
    <property type="protein sequence ID" value="KPJ53720.1"/>
    <property type="molecule type" value="Genomic_DNA"/>
</dbReference>
<proteinExistence type="predicted"/>
<dbReference type="PATRIC" id="fig|1703770.3.peg.1538"/>
<name>A0A0S7WU84_UNCT6</name>
<dbReference type="PANTHER" id="PTHR33841:SF1">
    <property type="entry name" value="DNA METHYLTRANSFERASE A"/>
    <property type="match status" value="1"/>
</dbReference>
<dbReference type="Gene3D" id="3.40.50.150">
    <property type="entry name" value="Vaccinia Virus protein VP39"/>
    <property type="match status" value="1"/>
</dbReference>
<protein>
    <recommendedName>
        <fullName evidence="1">site-specific DNA-methyltransferase (adenine-specific)</fullName>
        <ecNumber evidence="1">2.1.1.72</ecNumber>
    </recommendedName>
</protein>
<dbReference type="STRING" id="1703770.AMJ39_03615"/>
<comment type="caution">
    <text evidence="8">The sequence shown here is derived from an EMBL/GenBank/DDBJ whole genome shotgun (WGS) entry which is preliminary data.</text>
</comment>
<evidence type="ECO:0000256" key="4">
    <source>
        <dbReference type="ARBA" id="ARBA00022691"/>
    </source>
</evidence>